<dbReference type="Proteomes" id="UP000599523">
    <property type="component" value="Unassembled WGS sequence"/>
</dbReference>
<evidence type="ECO:0000256" key="2">
    <source>
        <dbReference type="ARBA" id="ARBA00022694"/>
    </source>
</evidence>
<protein>
    <recommendedName>
        <fullName evidence="4">tRNA pseudouridine synthase D</fullName>
        <ecNumber evidence="4">5.4.99.27</ecNumber>
    </recommendedName>
    <alternativeName>
        <fullName evidence="4">tRNA pseudouridine(13) synthase</fullName>
    </alternativeName>
    <alternativeName>
        <fullName evidence="4">tRNA pseudouridylate synthase D</fullName>
    </alternativeName>
    <alternativeName>
        <fullName evidence="4">tRNA-uridine isomerase D</fullName>
    </alternativeName>
</protein>
<dbReference type="GO" id="GO:0031119">
    <property type="term" value="P:tRNA pseudouridine synthesis"/>
    <property type="evidence" value="ECO:0007669"/>
    <property type="project" value="UniProtKB-UniRule"/>
</dbReference>
<evidence type="ECO:0000256" key="1">
    <source>
        <dbReference type="ARBA" id="ARBA00007953"/>
    </source>
</evidence>
<dbReference type="GO" id="GO:0003723">
    <property type="term" value="F:RNA binding"/>
    <property type="evidence" value="ECO:0007669"/>
    <property type="project" value="InterPro"/>
</dbReference>
<evidence type="ECO:0000256" key="4">
    <source>
        <dbReference type="HAMAP-Rule" id="MF_01082"/>
    </source>
</evidence>
<dbReference type="RefSeq" id="WP_168986768.1">
    <property type="nucleotide sequence ID" value="NZ_CAWPHM010000022.1"/>
</dbReference>
<dbReference type="NCBIfam" id="NF002153">
    <property type="entry name" value="PRK00984.1-2"/>
    <property type="match status" value="1"/>
</dbReference>
<dbReference type="InterPro" id="IPR001656">
    <property type="entry name" value="PsdUridine_synth_TruD"/>
</dbReference>
<feature type="domain" description="TRUD" evidence="5">
    <location>
        <begin position="154"/>
        <end position="301"/>
    </location>
</feature>
<dbReference type="PANTHER" id="PTHR47811">
    <property type="entry name" value="TRNA PSEUDOURIDINE SYNTHASE D"/>
    <property type="match status" value="1"/>
</dbReference>
<feature type="active site" description="Nucleophile" evidence="4">
    <location>
        <position position="78"/>
    </location>
</feature>
<dbReference type="PROSITE" id="PS50984">
    <property type="entry name" value="TRUD"/>
    <property type="match status" value="1"/>
</dbReference>
<dbReference type="AlphaFoldDB" id="A0A972F615"/>
<gene>
    <name evidence="4 6" type="primary">truD</name>
    <name evidence="6" type="ORF">GPA21_03195</name>
</gene>
<keyword evidence="2 4" id="KW-0819">tRNA processing</keyword>
<dbReference type="EMBL" id="WTVM01000011">
    <property type="protein sequence ID" value="NMG01978.1"/>
    <property type="molecule type" value="Genomic_DNA"/>
</dbReference>
<dbReference type="Gene3D" id="3.30.2340.10">
    <property type="entry name" value="TruD, insertion domain"/>
    <property type="match status" value="1"/>
</dbReference>
<dbReference type="InterPro" id="IPR050170">
    <property type="entry name" value="TruD_pseudoU_synthase"/>
</dbReference>
<dbReference type="Pfam" id="PF01142">
    <property type="entry name" value="TruD"/>
    <property type="match status" value="2"/>
</dbReference>
<dbReference type="InterPro" id="IPR042214">
    <property type="entry name" value="TruD_catalytic"/>
</dbReference>
<comment type="catalytic activity">
    <reaction evidence="4">
        <text>uridine(13) in tRNA = pseudouridine(13) in tRNA</text>
        <dbReference type="Rhea" id="RHEA:42540"/>
        <dbReference type="Rhea" id="RHEA-COMP:10105"/>
        <dbReference type="Rhea" id="RHEA-COMP:10106"/>
        <dbReference type="ChEBI" id="CHEBI:65314"/>
        <dbReference type="ChEBI" id="CHEBI:65315"/>
        <dbReference type="EC" id="5.4.99.27"/>
    </reaction>
</comment>
<proteinExistence type="inferred from homology"/>
<evidence type="ECO:0000259" key="5">
    <source>
        <dbReference type="PROSITE" id="PS50984"/>
    </source>
</evidence>
<evidence type="ECO:0000256" key="3">
    <source>
        <dbReference type="ARBA" id="ARBA00023235"/>
    </source>
</evidence>
<comment type="caution">
    <text evidence="6">The sequence shown here is derived from an EMBL/GenBank/DDBJ whole genome shotgun (WGS) entry which is preliminary data.</text>
</comment>
<dbReference type="HAMAP" id="MF_01082">
    <property type="entry name" value="TruD"/>
    <property type="match status" value="1"/>
</dbReference>
<dbReference type="GO" id="GO:0005829">
    <property type="term" value="C:cytosol"/>
    <property type="evidence" value="ECO:0007669"/>
    <property type="project" value="TreeGrafter"/>
</dbReference>
<dbReference type="PANTHER" id="PTHR47811:SF1">
    <property type="entry name" value="TRNA PSEUDOURIDINE SYNTHASE D"/>
    <property type="match status" value="1"/>
</dbReference>
<sequence>MIDPVGMPASPPLFRARIRQSSEDFVVDELSAVELDGQGEHVWLWLEKIGCNTDHVAACLARVAGVPSSAVGYAGLKDRHAVTTQWFSVQMPGREAPDWNAVLESGMRVLQSGRHGRKLKTGFLEGNRFRLTLRDCVGDLASLERRLERIRSEGVPNYFGPQRFGREGGNLVKARALFQGRLRVRDRNLRGLYLSAARSALFNRLLARRVEDGTWCHAQPGDLMNLNGSRSHFLAETVDAALEQRVKEQDVHPTGPLWGAGTLESRGVVAALEQAVADDDPELAQGLIAAGLKHERRVLRMPVHGLACRWLDGGTLVLTFELPPGGYATTVLAEIAELTDAANP</sequence>
<organism evidence="6 7">
    <name type="scientific">Azoarcus taiwanensis</name>
    <dbReference type="NCBI Taxonomy" id="666964"/>
    <lineage>
        <taxon>Bacteria</taxon>
        <taxon>Pseudomonadati</taxon>
        <taxon>Pseudomonadota</taxon>
        <taxon>Betaproteobacteria</taxon>
        <taxon>Rhodocyclales</taxon>
        <taxon>Zoogloeaceae</taxon>
        <taxon>Azoarcus</taxon>
    </lineage>
</organism>
<dbReference type="InterPro" id="IPR011760">
    <property type="entry name" value="PsdUridine_synth_TruD_insert"/>
</dbReference>
<dbReference type="InterPro" id="IPR020103">
    <property type="entry name" value="PsdUridine_synth_cat_dom_sf"/>
</dbReference>
<name>A0A972F615_9RHOO</name>
<evidence type="ECO:0000313" key="6">
    <source>
        <dbReference type="EMBL" id="NMG01978.1"/>
    </source>
</evidence>
<comment type="function">
    <text evidence="4">Responsible for synthesis of pseudouridine from uracil-13 in transfer RNAs.</text>
</comment>
<dbReference type="SUPFAM" id="SSF55120">
    <property type="entry name" value="Pseudouridine synthase"/>
    <property type="match status" value="1"/>
</dbReference>
<dbReference type="Gene3D" id="3.30.2350.20">
    <property type="entry name" value="TruD, catalytic domain"/>
    <property type="match status" value="1"/>
</dbReference>
<accession>A0A972F615</accession>
<comment type="similarity">
    <text evidence="1 4">Belongs to the pseudouridine synthase TruD family.</text>
</comment>
<dbReference type="InterPro" id="IPR020119">
    <property type="entry name" value="PsdUridine_synth_TruD_CS"/>
</dbReference>
<keyword evidence="7" id="KW-1185">Reference proteome</keyword>
<dbReference type="InterPro" id="IPR043165">
    <property type="entry name" value="TruD_insert_sf"/>
</dbReference>
<dbReference type="CDD" id="cd02575">
    <property type="entry name" value="PseudoU_synth_EcTruD"/>
    <property type="match status" value="1"/>
</dbReference>
<dbReference type="NCBIfam" id="TIGR00094">
    <property type="entry name" value="tRNA_TruD_broad"/>
    <property type="match status" value="1"/>
</dbReference>
<keyword evidence="3 4" id="KW-0413">Isomerase</keyword>
<dbReference type="GO" id="GO:0160150">
    <property type="term" value="F:tRNA pseudouridine(13) synthase activity"/>
    <property type="evidence" value="ECO:0007669"/>
    <property type="project" value="UniProtKB-EC"/>
</dbReference>
<evidence type="ECO:0000313" key="7">
    <source>
        <dbReference type="Proteomes" id="UP000599523"/>
    </source>
</evidence>
<reference evidence="6" key="1">
    <citation type="submission" date="2019-12" db="EMBL/GenBank/DDBJ databases">
        <title>Comparative genomics gives insights into the taxonomy of the Azoarcus-Aromatoleum group and reveals separate origins of nif in the plant-associated Azoarcus and non-plant-associated Aromatoleum sub-groups.</title>
        <authorList>
            <person name="Lafos M."/>
            <person name="Maluk M."/>
            <person name="Batista M."/>
            <person name="Junghare M."/>
            <person name="Carmona M."/>
            <person name="Faoro H."/>
            <person name="Cruz L.M."/>
            <person name="Battistoni F."/>
            <person name="De Souza E."/>
            <person name="Pedrosa F."/>
            <person name="Chen W.-M."/>
            <person name="Poole P.S."/>
            <person name="Dixon R.A."/>
            <person name="James E.K."/>
        </authorList>
    </citation>
    <scope>NUCLEOTIDE SEQUENCE</scope>
    <source>
        <strain evidence="6">NSC3</strain>
    </source>
</reference>
<dbReference type="EC" id="5.4.99.27" evidence="4"/>
<dbReference type="PROSITE" id="PS01268">
    <property type="entry name" value="UPF0024"/>
    <property type="match status" value="1"/>
</dbReference>